<feature type="region of interest" description="Disordered" evidence="3">
    <location>
        <begin position="1"/>
        <end position="50"/>
    </location>
</feature>
<dbReference type="SUPFAM" id="SSF52799">
    <property type="entry name" value="(Phosphotyrosine protein) phosphatases II"/>
    <property type="match status" value="1"/>
</dbReference>
<feature type="compositionally biased region" description="Basic and acidic residues" evidence="3">
    <location>
        <begin position="93"/>
        <end position="103"/>
    </location>
</feature>
<organism evidence="5 6">
    <name type="scientific">Rhinolophus ferrumequinum</name>
    <name type="common">Greater horseshoe bat</name>
    <dbReference type="NCBI Taxonomy" id="59479"/>
    <lineage>
        <taxon>Eukaryota</taxon>
        <taxon>Metazoa</taxon>
        <taxon>Chordata</taxon>
        <taxon>Craniata</taxon>
        <taxon>Vertebrata</taxon>
        <taxon>Euteleostomi</taxon>
        <taxon>Mammalia</taxon>
        <taxon>Eutheria</taxon>
        <taxon>Laurasiatheria</taxon>
        <taxon>Chiroptera</taxon>
        <taxon>Yinpterochiroptera</taxon>
        <taxon>Rhinolophoidea</taxon>
        <taxon>Rhinolophidae</taxon>
        <taxon>Rhinolophinae</taxon>
        <taxon>Rhinolophus</taxon>
    </lineage>
</organism>
<dbReference type="InterPro" id="IPR052074">
    <property type="entry name" value="NonRcpt_TyrProt_Phosphatase"/>
</dbReference>
<feature type="compositionally biased region" description="Polar residues" evidence="3">
    <location>
        <begin position="23"/>
        <end position="39"/>
    </location>
</feature>
<feature type="domain" description="Tyrosine-protein phosphatase" evidence="4">
    <location>
        <begin position="160"/>
        <end position="198"/>
    </location>
</feature>
<protein>
    <submittedName>
        <fullName evidence="5">Protein tyrosine phosphatase non-receptor type 20</fullName>
    </submittedName>
</protein>
<evidence type="ECO:0000256" key="3">
    <source>
        <dbReference type="SAM" id="MobiDB-lite"/>
    </source>
</evidence>
<dbReference type="InterPro" id="IPR000242">
    <property type="entry name" value="PTP_cat"/>
</dbReference>
<dbReference type="AlphaFoldDB" id="A0A7J7UYB9"/>
<evidence type="ECO:0000259" key="4">
    <source>
        <dbReference type="Pfam" id="PF00102"/>
    </source>
</evidence>
<keyword evidence="2" id="KW-0539">Nucleus</keyword>
<feature type="compositionally biased region" description="Basic and acidic residues" evidence="3">
    <location>
        <begin position="76"/>
        <end position="85"/>
    </location>
</feature>
<feature type="region of interest" description="Disordered" evidence="3">
    <location>
        <begin position="76"/>
        <end position="111"/>
    </location>
</feature>
<feature type="compositionally biased region" description="Basic and acidic residues" evidence="3">
    <location>
        <begin position="7"/>
        <end position="22"/>
    </location>
</feature>
<dbReference type="Proteomes" id="UP000585614">
    <property type="component" value="Unassembled WGS sequence"/>
</dbReference>
<proteinExistence type="predicted"/>
<reference evidence="5 6" key="1">
    <citation type="journal article" date="2020" name="Nature">
        <title>Six reference-quality genomes reveal evolution of bat adaptations.</title>
        <authorList>
            <person name="Jebb D."/>
            <person name="Huang Z."/>
            <person name="Pippel M."/>
            <person name="Hughes G.M."/>
            <person name="Lavrichenko K."/>
            <person name="Devanna P."/>
            <person name="Winkler S."/>
            <person name="Jermiin L.S."/>
            <person name="Skirmuntt E.C."/>
            <person name="Katzourakis A."/>
            <person name="Burkitt-Gray L."/>
            <person name="Ray D.A."/>
            <person name="Sullivan K.A.M."/>
            <person name="Roscito J.G."/>
            <person name="Kirilenko B.M."/>
            <person name="Davalos L.M."/>
            <person name="Corthals A.P."/>
            <person name="Power M.L."/>
            <person name="Jones G."/>
            <person name="Ransome R.D."/>
            <person name="Dechmann D.K.N."/>
            <person name="Locatelli A.G."/>
            <person name="Puechmaille S.J."/>
            <person name="Fedrigo O."/>
            <person name="Jarvis E.D."/>
            <person name="Hiller M."/>
            <person name="Vernes S.C."/>
            <person name="Myers E.W."/>
            <person name="Teeling E.C."/>
        </authorList>
    </citation>
    <scope>NUCLEOTIDE SEQUENCE [LARGE SCALE GENOMIC DNA]</scope>
    <source>
        <strain evidence="5">MRhiFer1</strain>
        <tissue evidence="5">Lung</tissue>
    </source>
</reference>
<evidence type="ECO:0000313" key="6">
    <source>
        <dbReference type="Proteomes" id="UP000585614"/>
    </source>
</evidence>
<dbReference type="EMBL" id="JACAGC010000015">
    <property type="protein sequence ID" value="KAF6317781.1"/>
    <property type="molecule type" value="Genomic_DNA"/>
</dbReference>
<name>A0A7J7UYB9_RHIFE</name>
<comment type="caution">
    <text evidence="5">The sequence shown here is derived from an EMBL/GenBank/DDBJ whole genome shotgun (WGS) entry which is preliminary data.</text>
</comment>
<evidence type="ECO:0000313" key="5">
    <source>
        <dbReference type="EMBL" id="KAF6317781.1"/>
    </source>
</evidence>
<sequence length="207" mass="23652">MSSPRKAGTEPGKDQQADDSNTKDLNSWENLPSSSQGKTPRSVAHEVFANEVNSEEVKSAFQDFQHSDYEDLFKETTEGKNEHSMRTAGGSFLRDKRSSEREGLAGPSQSVSARLPGMQIVSERELTQLAQFRPLIFSFHEQSAIKNCFITLQKKVGYEIIQEFMFNIRNIVAQMREQRHGMVQTKEQYCFCYKIILEVLQKLATFK</sequence>
<evidence type="ECO:0000256" key="1">
    <source>
        <dbReference type="ARBA" id="ARBA00004123"/>
    </source>
</evidence>
<dbReference type="PANTHER" id="PTHR46900">
    <property type="entry name" value="TYROSINE-PROTEIN PHOSPHATASE NON-RECEPTOR TYPE 13"/>
    <property type="match status" value="1"/>
</dbReference>
<comment type="subcellular location">
    <subcellularLocation>
        <location evidence="1">Nucleus</location>
    </subcellularLocation>
</comment>
<gene>
    <name evidence="5" type="ORF">mRhiFer1_013827</name>
</gene>
<evidence type="ECO:0000256" key="2">
    <source>
        <dbReference type="ARBA" id="ARBA00023242"/>
    </source>
</evidence>
<dbReference type="Gene3D" id="3.90.190.10">
    <property type="entry name" value="Protein tyrosine phosphatase superfamily"/>
    <property type="match status" value="1"/>
</dbReference>
<dbReference type="Pfam" id="PF00102">
    <property type="entry name" value="Y_phosphatase"/>
    <property type="match status" value="1"/>
</dbReference>
<keyword evidence="5" id="KW-0675">Receptor</keyword>
<dbReference type="PANTHER" id="PTHR46900:SF2">
    <property type="entry name" value="TYROSINE-PROTEIN PHOSPHATASE NON-RECEPTOR TYPE 13"/>
    <property type="match status" value="1"/>
</dbReference>
<dbReference type="GO" id="GO:0005634">
    <property type="term" value="C:nucleus"/>
    <property type="evidence" value="ECO:0007669"/>
    <property type="project" value="UniProtKB-SubCell"/>
</dbReference>
<dbReference type="InterPro" id="IPR029021">
    <property type="entry name" value="Prot-tyrosine_phosphatase-like"/>
</dbReference>
<accession>A0A7J7UYB9</accession>
<dbReference type="GO" id="GO:0004725">
    <property type="term" value="F:protein tyrosine phosphatase activity"/>
    <property type="evidence" value="ECO:0007669"/>
    <property type="project" value="InterPro"/>
</dbReference>